<proteinExistence type="predicted"/>
<accession>A0A6J5NP06</accession>
<gene>
    <name evidence="1" type="ORF">UFOVP707_53</name>
</gene>
<protein>
    <submittedName>
        <fullName evidence="1">Uncharacterized protein</fullName>
    </submittedName>
</protein>
<reference evidence="1" key="1">
    <citation type="submission" date="2020-04" db="EMBL/GenBank/DDBJ databases">
        <authorList>
            <person name="Chiriac C."/>
            <person name="Salcher M."/>
            <person name="Ghai R."/>
            <person name="Kavagutti S V."/>
        </authorList>
    </citation>
    <scope>NUCLEOTIDE SEQUENCE</scope>
</reference>
<dbReference type="EMBL" id="LR796684">
    <property type="protein sequence ID" value="CAB4159111.1"/>
    <property type="molecule type" value="Genomic_DNA"/>
</dbReference>
<organism evidence="1">
    <name type="scientific">uncultured Caudovirales phage</name>
    <dbReference type="NCBI Taxonomy" id="2100421"/>
    <lineage>
        <taxon>Viruses</taxon>
        <taxon>Duplodnaviria</taxon>
        <taxon>Heunggongvirae</taxon>
        <taxon>Uroviricota</taxon>
        <taxon>Caudoviricetes</taxon>
        <taxon>Peduoviridae</taxon>
        <taxon>Maltschvirus</taxon>
        <taxon>Maltschvirus maltsch</taxon>
    </lineage>
</organism>
<evidence type="ECO:0000313" key="1">
    <source>
        <dbReference type="EMBL" id="CAB4159111.1"/>
    </source>
</evidence>
<name>A0A6J5NP06_9CAUD</name>
<sequence>MPTFRVTRKADGAEVYRYQAEAPVEWQGMEFATHDHTLVDEPAPPAEPELPPQAWHITKLAFRSRFTSVERTTLTLAARQATPQGAAVQTYLDDVQAAQWIDLKRPDTRAGVQGLEAGGLLAAGRAAQILDTAPTDVERFRA</sequence>